<dbReference type="RefSeq" id="WP_146866452.1">
    <property type="nucleotide sequence ID" value="NZ_BKAU01000005.1"/>
</dbReference>
<dbReference type="Proteomes" id="UP000321436">
    <property type="component" value="Unassembled WGS sequence"/>
</dbReference>
<evidence type="ECO:0000256" key="4">
    <source>
        <dbReference type="ARBA" id="ARBA00022989"/>
    </source>
</evidence>
<comment type="caution">
    <text evidence="7">The sequence shown here is derived from an EMBL/GenBank/DDBJ whole genome shotgun (WGS) entry which is preliminary data.</text>
</comment>
<dbReference type="SUPFAM" id="SSF140478">
    <property type="entry name" value="LemA-like"/>
    <property type="match status" value="1"/>
</dbReference>
<keyword evidence="5" id="KW-0472">Membrane</keyword>
<dbReference type="EMBL" id="BKAU01000005">
    <property type="protein sequence ID" value="GEP98179.1"/>
    <property type="molecule type" value="Genomic_DNA"/>
</dbReference>
<dbReference type="OrthoDB" id="9804152at2"/>
<sequence>MIFFLFLLIAAVAVVIVSYNALQKLGQDVRERASNTQVAISKKLSLINQLIDVVKNYQESEQLVQLKVSQDATASSLASSYQQTGAVMAAVQGIADRFPNLKASEQYHRLVDSIQQCEQNIQDCREKYNHAVKAYNTRRSKIPTVFFAKTMGFPEAPYMQFDLSGMNEAGSLQEFKTDDGERLQQLFSGAGNKIAGLAAQAGKAGADLVGKMRELPEKDKTKS</sequence>
<evidence type="ECO:0000256" key="2">
    <source>
        <dbReference type="ARBA" id="ARBA00008854"/>
    </source>
</evidence>
<accession>A0A512RR40</accession>
<dbReference type="PANTHER" id="PTHR34478">
    <property type="entry name" value="PROTEIN LEMA"/>
    <property type="match status" value="1"/>
</dbReference>
<evidence type="ECO:0008006" key="9">
    <source>
        <dbReference type="Google" id="ProtNLM"/>
    </source>
</evidence>
<keyword evidence="4" id="KW-1133">Transmembrane helix</keyword>
<dbReference type="InterPro" id="IPR007156">
    <property type="entry name" value="MamQ_LemA"/>
</dbReference>
<dbReference type="GO" id="GO:0016020">
    <property type="term" value="C:membrane"/>
    <property type="evidence" value="ECO:0007669"/>
    <property type="project" value="UniProtKB-SubCell"/>
</dbReference>
<proteinExistence type="inferred from homology"/>
<dbReference type="Pfam" id="PF04011">
    <property type="entry name" value="LemA"/>
    <property type="match status" value="1"/>
</dbReference>
<dbReference type="Gene3D" id="1.20.1440.20">
    <property type="entry name" value="LemA-like domain"/>
    <property type="match status" value="1"/>
</dbReference>
<keyword evidence="3" id="KW-0812">Transmembrane</keyword>
<comment type="subcellular location">
    <subcellularLocation>
        <location evidence="1">Membrane</location>
        <topology evidence="1">Single-pass membrane protein</topology>
    </subcellularLocation>
</comment>
<keyword evidence="6" id="KW-0175">Coiled coil</keyword>
<reference evidence="7 8" key="1">
    <citation type="submission" date="2019-07" db="EMBL/GenBank/DDBJ databases">
        <title>Whole genome shotgun sequence of Chitinophaga cymbidii NBRC 109752.</title>
        <authorList>
            <person name="Hosoyama A."/>
            <person name="Uohara A."/>
            <person name="Ohji S."/>
            <person name="Ichikawa N."/>
        </authorList>
    </citation>
    <scope>NUCLEOTIDE SEQUENCE [LARGE SCALE GENOMIC DNA]</scope>
    <source>
        <strain evidence="7 8">NBRC 109752</strain>
    </source>
</reference>
<keyword evidence="8" id="KW-1185">Reference proteome</keyword>
<dbReference type="InterPro" id="IPR023353">
    <property type="entry name" value="LemA-like_dom_sf"/>
</dbReference>
<evidence type="ECO:0000313" key="7">
    <source>
        <dbReference type="EMBL" id="GEP98179.1"/>
    </source>
</evidence>
<gene>
    <name evidence="7" type="ORF">CCY01nite_44390</name>
</gene>
<dbReference type="AlphaFoldDB" id="A0A512RR40"/>
<comment type="similarity">
    <text evidence="2">Belongs to the LemA family.</text>
</comment>
<evidence type="ECO:0000313" key="8">
    <source>
        <dbReference type="Proteomes" id="UP000321436"/>
    </source>
</evidence>
<evidence type="ECO:0000256" key="3">
    <source>
        <dbReference type="ARBA" id="ARBA00022692"/>
    </source>
</evidence>
<dbReference type="PANTHER" id="PTHR34478:SF1">
    <property type="entry name" value="PROTEIN LEMA"/>
    <property type="match status" value="1"/>
</dbReference>
<organism evidence="7 8">
    <name type="scientific">Chitinophaga cymbidii</name>
    <dbReference type="NCBI Taxonomy" id="1096750"/>
    <lineage>
        <taxon>Bacteria</taxon>
        <taxon>Pseudomonadati</taxon>
        <taxon>Bacteroidota</taxon>
        <taxon>Chitinophagia</taxon>
        <taxon>Chitinophagales</taxon>
        <taxon>Chitinophagaceae</taxon>
        <taxon>Chitinophaga</taxon>
    </lineage>
</organism>
<feature type="coiled-coil region" evidence="6">
    <location>
        <begin position="107"/>
        <end position="134"/>
    </location>
</feature>
<evidence type="ECO:0000256" key="5">
    <source>
        <dbReference type="ARBA" id="ARBA00023136"/>
    </source>
</evidence>
<evidence type="ECO:0000256" key="1">
    <source>
        <dbReference type="ARBA" id="ARBA00004167"/>
    </source>
</evidence>
<name>A0A512RR40_9BACT</name>
<evidence type="ECO:0000256" key="6">
    <source>
        <dbReference type="SAM" id="Coils"/>
    </source>
</evidence>
<protein>
    <recommendedName>
        <fullName evidence="9">LemA family protein</fullName>
    </recommendedName>
</protein>